<evidence type="ECO:0000313" key="2">
    <source>
        <dbReference type="EMBL" id="ORY12714.1"/>
    </source>
</evidence>
<gene>
    <name evidence="2" type="ORF">BCR34DRAFT_512113</name>
</gene>
<protein>
    <recommendedName>
        <fullName evidence="4">Prion-inhibition and propagation-domain-containing protein</fullName>
    </recommendedName>
</protein>
<feature type="region of interest" description="Disordered" evidence="1">
    <location>
        <begin position="524"/>
        <end position="543"/>
    </location>
</feature>
<keyword evidence="3" id="KW-1185">Reference proteome</keyword>
<proteinExistence type="predicted"/>
<dbReference type="Proteomes" id="UP000193144">
    <property type="component" value="Unassembled WGS sequence"/>
</dbReference>
<evidence type="ECO:0000256" key="1">
    <source>
        <dbReference type="SAM" id="MobiDB-lite"/>
    </source>
</evidence>
<reference evidence="2 3" key="1">
    <citation type="submission" date="2016-07" db="EMBL/GenBank/DDBJ databases">
        <title>Pervasive Adenine N6-methylation of Active Genes in Fungi.</title>
        <authorList>
            <consortium name="DOE Joint Genome Institute"/>
            <person name="Mondo S.J."/>
            <person name="Dannebaum R.O."/>
            <person name="Kuo R.C."/>
            <person name="Labutti K."/>
            <person name="Haridas S."/>
            <person name="Kuo A."/>
            <person name="Salamov A."/>
            <person name="Ahrendt S.R."/>
            <person name="Lipzen A."/>
            <person name="Sullivan W."/>
            <person name="Andreopoulos W.B."/>
            <person name="Clum A."/>
            <person name="Lindquist E."/>
            <person name="Daum C."/>
            <person name="Ramamoorthy G.K."/>
            <person name="Gryganskyi A."/>
            <person name="Culley D."/>
            <person name="Magnuson J.K."/>
            <person name="James T.Y."/>
            <person name="O'Malley M.A."/>
            <person name="Stajich J.E."/>
            <person name="Spatafora J.W."/>
            <person name="Visel A."/>
            <person name="Grigoriev I.V."/>
        </authorList>
    </citation>
    <scope>NUCLEOTIDE SEQUENCE [LARGE SCALE GENOMIC DNA]</scope>
    <source>
        <strain evidence="2 3">CBS 115471</strain>
    </source>
</reference>
<dbReference type="OrthoDB" id="5374070at2759"/>
<sequence length="543" mass="61435">MAEIIGILGGIATSAHLLNNFANQAHKWRLLSDRLFDIKECLDAAELTLESWRRKYDIQDRRPIIYMHVLFGRTGTERIQQTLGSIKIVLRTIERDIDRVVGTALKVRPRGAASDTKDEVLVQQCLRRIRANTTWSRKFQYSVLDKAGDIEMRIERLFRKLNMLERFSDQFLEKEHPDIFQTIKRLPGRRVILKVGDSSHEIVQNKLLDAISARKDAELLHRASGGQSNRVHIGLSVPQIIKRDFAFLLSLNGRTHEVHVHPITIKAYSDRSRLPSTISHAVPALIQNALEPCYMLPPDTRSAGFEVKLISNNILTDLEQKDPLSTLLTHQNDFLGQQVLYPQDQVALACGIAQGSFRLIGSQWLQFLDCKNLRWRRSAAGQWTSMMAAEPGDGAITRTLEQVVSENRSRRDKRDLSRHCHIFRIGLILTELALKIPVTYIDFDTLTGGVKVYITNLSHDAMDATNIAAEVDMKTNVFYGNIVWFCLSVLMEGDMMGDREIESGYYKDVLGPAEELEAMVLADRKRGSPIGTPSSRGGNSPLR</sequence>
<accession>A0A1Y1ZR92</accession>
<comment type="caution">
    <text evidence="2">The sequence shown here is derived from an EMBL/GenBank/DDBJ whole genome shotgun (WGS) entry which is preliminary data.</text>
</comment>
<dbReference type="AlphaFoldDB" id="A0A1Y1ZR92"/>
<feature type="compositionally biased region" description="Polar residues" evidence="1">
    <location>
        <begin position="531"/>
        <end position="543"/>
    </location>
</feature>
<evidence type="ECO:0000313" key="3">
    <source>
        <dbReference type="Proteomes" id="UP000193144"/>
    </source>
</evidence>
<dbReference type="EMBL" id="MCFA01000048">
    <property type="protein sequence ID" value="ORY12714.1"/>
    <property type="molecule type" value="Genomic_DNA"/>
</dbReference>
<name>A0A1Y1ZR92_9PLEO</name>
<evidence type="ECO:0008006" key="4">
    <source>
        <dbReference type="Google" id="ProtNLM"/>
    </source>
</evidence>
<organism evidence="2 3">
    <name type="scientific">Clohesyomyces aquaticus</name>
    <dbReference type="NCBI Taxonomy" id="1231657"/>
    <lineage>
        <taxon>Eukaryota</taxon>
        <taxon>Fungi</taxon>
        <taxon>Dikarya</taxon>
        <taxon>Ascomycota</taxon>
        <taxon>Pezizomycotina</taxon>
        <taxon>Dothideomycetes</taxon>
        <taxon>Pleosporomycetidae</taxon>
        <taxon>Pleosporales</taxon>
        <taxon>Lindgomycetaceae</taxon>
        <taxon>Clohesyomyces</taxon>
    </lineage>
</organism>